<dbReference type="OrthoDB" id="2748248at2759"/>
<gene>
    <name evidence="1" type="ORF">FIBSPDRAFT_932439</name>
</gene>
<dbReference type="AlphaFoldDB" id="A0A166IUI7"/>
<name>A0A166IUI7_9AGAM</name>
<evidence type="ECO:0000313" key="2">
    <source>
        <dbReference type="Proteomes" id="UP000076532"/>
    </source>
</evidence>
<keyword evidence="2" id="KW-1185">Reference proteome</keyword>
<evidence type="ECO:0008006" key="3">
    <source>
        <dbReference type="Google" id="ProtNLM"/>
    </source>
</evidence>
<organism evidence="1 2">
    <name type="scientific">Athelia psychrophila</name>
    <dbReference type="NCBI Taxonomy" id="1759441"/>
    <lineage>
        <taxon>Eukaryota</taxon>
        <taxon>Fungi</taxon>
        <taxon>Dikarya</taxon>
        <taxon>Basidiomycota</taxon>
        <taxon>Agaricomycotina</taxon>
        <taxon>Agaricomycetes</taxon>
        <taxon>Agaricomycetidae</taxon>
        <taxon>Atheliales</taxon>
        <taxon>Atheliaceae</taxon>
        <taxon>Athelia</taxon>
    </lineage>
</organism>
<evidence type="ECO:0000313" key="1">
    <source>
        <dbReference type="EMBL" id="KZP20183.1"/>
    </source>
</evidence>
<accession>A0A166IUI7</accession>
<dbReference type="EMBL" id="KV417557">
    <property type="protein sequence ID" value="KZP20183.1"/>
    <property type="molecule type" value="Genomic_DNA"/>
</dbReference>
<sequence length="259" mass="28636">MPSFGPITSLALSLRYITTEESYTSLRDALMALISLTHLELQILAFFRSPSTLPITLPGLQILEVDVRRCTCKDGKDGKNIINSIHATSLISLALKWNDSDADLTGSTSDESRIPSLRHLLLFGPTVFSELDWLARMFPNIERLTCWAGADVHVILAAIGEGADDGSDGGPEVSDGLRWPKLHSIGALGIDPKIPFESFNLVVLRDAISKLQECGRPFHTLWCLQSSFARANKSDMAELREIIHVADFSDDWPLPFNFQ</sequence>
<proteinExistence type="predicted"/>
<dbReference type="Proteomes" id="UP000076532">
    <property type="component" value="Unassembled WGS sequence"/>
</dbReference>
<reference evidence="1 2" key="1">
    <citation type="journal article" date="2016" name="Mol. Biol. Evol.">
        <title>Comparative Genomics of Early-Diverging Mushroom-Forming Fungi Provides Insights into the Origins of Lignocellulose Decay Capabilities.</title>
        <authorList>
            <person name="Nagy L.G."/>
            <person name="Riley R."/>
            <person name="Tritt A."/>
            <person name="Adam C."/>
            <person name="Daum C."/>
            <person name="Floudas D."/>
            <person name="Sun H."/>
            <person name="Yadav J.S."/>
            <person name="Pangilinan J."/>
            <person name="Larsson K.H."/>
            <person name="Matsuura K."/>
            <person name="Barry K."/>
            <person name="Labutti K."/>
            <person name="Kuo R."/>
            <person name="Ohm R.A."/>
            <person name="Bhattacharya S.S."/>
            <person name="Shirouzu T."/>
            <person name="Yoshinaga Y."/>
            <person name="Martin F.M."/>
            <person name="Grigoriev I.V."/>
            <person name="Hibbett D.S."/>
        </authorList>
    </citation>
    <scope>NUCLEOTIDE SEQUENCE [LARGE SCALE GENOMIC DNA]</scope>
    <source>
        <strain evidence="1 2">CBS 109695</strain>
    </source>
</reference>
<protein>
    <recommendedName>
        <fullName evidence="3">F-box domain-containing protein</fullName>
    </recommendedName>
</protein>